<dbReference type="GO" id="GO:0006107">
    <property type="term" value="P:oxaloacetate metabolic process"/>
    <property type="evidence" value="ECO:0007669"/>
    <property type="project" value="TreeGrafter"/>
</dbReference>
<dbReference type="Gene3D" id="3.20.20.60">
    <property type="entry name" value="Phosphoenolpyruvate-binding domains"/>
    <property type="match status" value="1"/>
</dbReference>
<proteinExistence type="predicted"/>
<dbReference type="SUPFAM" id="SSF51621">
    <property type="entry name" value="Phosphoenolpyruvate/pyruvate domain"/>
    <property type="match status" value="1"/>
</dbReference>
<comment type="cofactor">
    <cofactor evidence="1">
        <name>Mg(2+)</name>
        <dbReference type="ChEBI" id="CHEBI:18420"/>
    </cofactor>
</comment>
<dbReference type="AlphaFoldDB" id="A0A1U9UPE0"/>
<dbReference type="InterPro" id="IPR005000">
    <property type="entry name" value="Aldolase/citrate-lyase_domain"/>
</dbReference>
<evidence type="ECO:0000256" key="2">
    <source>
        <dbReference type="ARBA" id="ARBA00022723"/>
    </source>
</evidence>
<feature type="domain" description="HpcH/HpaI aldolase/citrate lyase" evidence="4">
    <location>
        <begin position="12"/>
        <end position="89"/>
    </location>
</feature>
<evidence type="ECO:0000313" key="6">
    <source>
        <dbReference type="Proteomes" id="UP000189627"/>
    </source>
</evidence>
<dbReference type="KEGG" id="cuh:BJN34_08990"/>
<dbReference type="EMBL" id="CP017757">
    <property type="protein sequence ID" value="AQV94025.1"/>
    <property type="molecule type" value="Genomic_DNA"/>
</dbReference>
<organism evidence="5 6">
    <name type="scientific">Cupriavidus necator</name>
    <name type="common">Alcaligenes eutrophus</name>
    <name type="synonym">Ralstonia eutropha</name>
    <dbReference type="NCBI Taxonomy" id="106590"/>
    <lineage>
        <taxon>Bacteria</taxon>
        <taxon>Pseudomonadati</taxon>
        <taxon>Pseudomonadota</taxon>
        <taxon>Betaproteobacteria</taxon>
        <taxon>Burkholderiales</taxon>
        <taxon>Burkholderiaceae</taxon>
        <taxon>Cupriavidus</taxon>
    </lineage>
</organism>
<protein>
    <recommendedName>
        <fullName evidence="4">HpcH/HpaI aldolase/citrate lyase domain-containing protein</fullName>
    </recommendedName>
</protein>
<keyword evidence="3" id="KW-0460">Magnesium</keyword>
<keyword evidence="2" id="KW-0479">Metal-binding</keyword>
<evidence type="ECO:0000259" key="4">
    <source>
        <dbReference type="Pfam" id="PF03328"/>
    </source>
</evidence>
<dbReference type="InterPro" id="IPR040442">
    <property type="entry name" value="Pyrv_kinase-like_dom_sf"/>
</dbReference>
<reference evidence="6" key="1">
    <citation type="submission" date="2017-02" db="EMBL/GenBank/DDBJ databases">
        <title>Complete genome sequence of Cupriavidus necator strain NH9, a 3-chlorobenzoate degrader.</title>
        <authorList>
            <person name="Moriuchi R."/>
            <person name="Dohra H."/>
            <person name="Ogawa N."/>
        </authorList>
    </citation>
    <scope>NUCLEOTIDE SEQUENCE [LARGE SCALE GENOMIC DNA]</scope>
    <source>
        <strain evidence="6">NH9</strain>
    </source>
</reference>
<accession>A0A1U9UPE0</accession>
<dbReference type="GO" id="GO:0000287">
    <property type="term" value="F:magnesium ion binding"/>
    <property type="evidence" value="ECO:0007669"/>
    <property type="project" value="TreeGrafter"/>
</dbReference>
<sequence>MSDKRKRPRRVQLAVPGSNERMMAKAAASRADHVFLDLEDAVAPNAKLEARDKVVHALNTLDWRGKTRCVRINDLHTKYAHDDIIRVVEGARGRTGHVGAM</sequence>
<dbReference type="Pfam" id="PF03328">
    <property type="entry name" value="HpcH_HpaI"/>
    <property type="match status" value="1"/>
</dbReference>
<name>A0A1U9UPE0_CUPNE</name>
<dbReference type="GO" id="GO:0003824">
    <property type="term" value="F:catalytic activity"/>
    <property type="evidence" value="ECO:0007669"/>
    <property type="project" value="InterPro"/>
</dbReference>
<gene>
    <name evidence="5" type="ORF">BJN34_08990</name>
</gene>
<dbReference type="PANTHER" id="PTHR32308:SF10">
    <property type="entry name" value="CITRATE LYASE SUBUNIT BETA"/>
    <property type="match status" value="1"/>
</dbReference>
<dbReference type="OrthoDB" id="348111at2"/>
<evidence type="ECO:0000313" key="5">
    <source>
        <dbReference type="EMBL" id="AQV94025.1"/>
    </source>
</evidence>
<evidence type="ECO:0000256" key="3">
    <source>
        <dbReference type="ARBA" id="ARBA00022842"/>
    </source>
</evidence>
<dbReference type="PANTHER" id="PTHR32308">
    <property type="entry name" value="LYASE BETA SUBUNIT, PUTATIVE (AFU_ORTHOLOGUE AFUA_4G13030)-RELATED"/>
    <property type="match status" value="1"/>
</dbReference>
<evidence type="ECO:0000256" key="1">
    <source>
        <dbReference type="ARBA" id="ARBA00001946"/>
    </source>
</evidence>
<dbReference type="Proteomes" id="UP000189627">
    <property type="component" value="Chromosome 1"/>
</dbReference>
<dbReference type="InterPro" id="IPR015813">
    <property type="entry name" value="Pyrv/PenolPyrv_kinase-like_dom"/>
</dbReference>